<feature type="region of interest" description="Disordered" evidence="4">
    <location>
        <begin position="1"/>
        <end position="152"/>
    </location>
</feature>
<dbReference type="PROSITE" id="PS50088">
    <property type="entry name" value="ANK_REPEAT"/>
    <property type="match status" value="1"/>
</dbReference>
<dbReference type="InterPro" id="IPR002110">
    <property type="entry name" value="Ankyrin_rpt"/>
</dbReference>
<name>A0A8K1CCZ3_PYTOL</name>
<evidence type="ECO:0000256" key="1">
    <source>
        <dbReference type="ARBA" id="ARBA00022737"/>
    </source>
</evidence>
<feature type="compositionally biased region" description="Acidic residues" evidence="4">
    <location>
        <begin position="68"/>
        <end position="88"/>
    </location>
</feature>
<sequence>MAAVTTAAENMSVAHEVPDADEHPVAAHVAQTSTVPTPQGKGEVVEVDDEDVGDSTASASSPEAKEESVEEADDEAEEEEEEEDEMEAVEEKKKTPAAALPPLPPHSTTATGSATAANSAREARSSSTSNANPSASTPQVQRKQSSRGIAGTSRSNWSVERYIRQNAKVSRLVQAALLKTLLHAIRRGSVEGVRVAIERGVLVRYIDSRQRNLIMYAAKCDTDARLPIVVILADAGCDINHADQLGWNCLHYACASGALEVASELVRRGANVTYNPYGYGPEDFIIPKVIKAKSLLQHTEQLQHEKNVKACWEYFRRQAEKSGYAVKCRSHCDLGKPLKVTFQAPAGHSSLDRIRVVDMNSNIALWLQASKNFTIPPGDVGSITLDVETLDRPSLYRIFYEKYEPTPLQVPREVIENQLSIRNLDNGTTVSVGSVNNLVLKELKSTKSGRNTKHLSNSSREAPDSGGKTQVRRMSTARCGKGAESEHEPSEVESEDDPDVAPEDTITVAAIEEHPAVTSVTGVYRVVAMAIVSVSTLNKAKPNEYEVTIRNEGRIGLRMEPKVNLSKRTTKLIVRRSSGQAASVNPGDCLVAIGSANIEHAGLKHTLWELNEAARPMVLRFRRGTQNEKRSLFTSLKKLSGSKAMLTIAV</sequence>
<feature type="compositionally biased region" description="Polar residues" evidence="4">
    <location>
        <begin position="139"/>
        <end position="152"/>
    </location>
</feature>
<dbReference type="InterPro" id="IPR036770">
    <property type="entry name" value="Ankyrin_rpt-contain_sf"/>
</dbReference>
<protein>
    <submittedName>
        <fullName evidence="5">Uncharacterized protein</fullName>
    </submittedName>
</protein>
<dbReference type="SUPFAM" id="SSF48403">
    <property type="entry name" value="Ankyrin repeat"/>
    <property type="match status" value="1"/>
</dbReference>
<feature type="compositionally biased region" description="Acidic residues" evidence="4">
    <location>
        <begin position="491"/>
        <end position="501"/>
    </location>
</feature>
<keyword evidence="1" id="KW-0677">Repeat</keyword>
<evidence type="ECO:0000256" key="2">
    <source>
        <dbReference type="ARBA" id="ARBA00023043"/>
    </source>
</evidence>
<feature type="compositionally biased region" description="Basic and acidic residues" evidence="4">
    <location>
        <begin position="481"/>
        <end position="490"/>
    </location>
</feature>
<dbReference type="EMBL" id="SPLM01000108">
    <property type="protein sequence ID" value="TMW60641.1"/>
    <property type="molecule type" value="Genomic_DNA"/>
</dbReference>
<dbReference type="InterPro" id="IPR050745">
    <property type="entry name" value="Multifunctional_regulatory"/>
</dbReference>
<evidence type="ECO:0000256" key="4">
    <source>
        <dbReference type="SAM" id="MobiDB-lite"/>
    </source>
</evidence>
<evidence type="ECO:0000313" key="6">
    <source>
        <dbReference type="Proteomes" id="UP000794436"/>
    </source>
</evidence>
<dbReference type="Gene3D" id="1.25.40.20">
    <property type="entry name" value="Ankyrin repeat-containing domain"/>
    <property type="match status" value="1"/>
</dbReference>
<dbReference type="SMART" id="SM00248">
    <property type="entry name" value="ANK"/>
    <property type="match status" value="2"/>
</dbReference>
<reference evidence="5" key="1">
    <citation type="submission" date="2019-03" db="EMBL/GenBank/DDBJ databases">
        <title>Long read genome sequence of the mycoparasitic Pythium oligandrum ATCC 38472 isolated from sugarbeet rhizosphere.</title>
        <authorList>
            <person name="Gaulin E."/>
        </authorList>
    </citation>
    <scope>NUCLEOTIDE SEQUENCE</scope>
    <source>
        <strain evidence="5">ATCC 38472_TT</strain>
    </source>
</reference>
<dbReference type="Pfam" id="PF12796">
    <property type="entry name" value="Ank_2"/>
    <property type="match status" value="1"/>
</dbReference>
<dbReference type="PANTHER" id="PTHR24189">
    <property type="entry name" value="MYOTROPHIN"/>
    <property type="match status" value="1"/>
</dbReference>
<proteinExistence type="predicted"/>
<dbReference type="Proteomes" id="UP000794436">
    <property type="component" value="Unassembled WGS sequence"/>
</dbReference>
<dbReference type="AlphaFoldDB" id="A0A8K1CCZ3"/>
<dbReference type="OrthoDB" id="2157354at2759"/>
<gene>
    <name evidence="5" type="ORF">Poli38472_000683</name>
</gene>
<feature type="compositionally biased region" description="Basic and acidic residues" evidence="4">
    <location>
        <begin position="16"/>
        <end position="25"/>
    </location>
</feature>
<comment type="caution">
    <text evidence="5">The sequence shown here is derived from an EMBL/GenBank/DDBJ whole genome shotgun (WGS) entry which is preliminary data.</text>
</comment>
<keyword evidence="6" id="KW-1185">Reference proteome</keyword>
<accession>A0A8K1CCZ3</accession>
<dbReference type="PANTHER" id="PTHR24189:SF50">
    <property type="entry name" value="ANKYRIN REPEAT AND SOCS BOX PROTEIN 2"/>
    <property type="match status" value="1"/>
</dbReference>
<feature type="region of interest" description="Disordered" evidence="4">
    <location>
        <begin position="446"/>
        <end position="501"/>
    </location>
</feature>
<dbReference type="PROSITE" id="PS50297">
    <property type="entry name" value="ANK_REP_REGION"/>
    <property type="match status" value="1"/>
</dbReference>
<feature type="compositionally biased region" description="Low complexity" evidence="4">
    <location>
        <begin position="106"/>
        <end position="138"/>
    </location>
</feature>
<feature type="repeat" description="ANK" evidence="3">
    <location>
        <begin position="245"/>
        <end position="277"/>
    </location>
</feature>
<keyword evidence="2 3" id="KW-0040">ANK repeat</keyword>
<evidence type="ECO:0000313" key="5">
    <source>
        <dbReference type="EMBL" id="TMW60641.1"/>
    </source>
</evidence>
<evidence type="ECO:0000256" key="3">
    <source>
        <dbReference type="PROSITE-ProRule" id="PRU00023"/>
    </source>
</evidence>
<organism evidence="5 6">
    <name type="scientific">Pythium oligandrum</name>
    <name type="common">Mycoparasitic fungus</name>
    <dbReference type="NCBI Taxonomy" id="41045"/>
    <lineage>
        <taxon>Eukaryota</taxon>
        <taxon>Sar</taxon>
        <taxon>Stramenopiles</taxon>
        <taxon>Oomycota</taxon>
        <taxon>Peronosporomycetes</taxon>
        <taxon>Pythiales</taxon>
        <taxon>Pythiaceae</taxon>
        <taxon>Pythium</taxon>
    </lineage>
</organism>
<feature type="compositionally biased region" description="Polar residues" evidence="4">
    <location>
        <begin position="446"/>
        <end position="460"/>
    </location>
</feature>